<accession>A0A1M2VYS4</accession>
<organism evidence="2 3">
    <name type="scientific">Trametes pubescens</name>
    <name type="common">White-rot fungus</name>
    <dbReference type="NCBI Taxonomy" id="154538"/>
    <lineage>
        <taxon>Eukaryota</taxon>
        <taxon>Fungi</taxon>
        <taxon>Dikarya</taxon>
        <taxon>Basidiomycota</taxon>
        <taxon>Agaricomycotina</taxon>
        <taxon>Agaricomycetes</taxon>
        <taxon>Polyporales</taxon>
        <taxon>Polyporaceae</taxon>
        <taxon>Trametes</taxon>
    </lineage>
</organism>
<name>A0A1M2VYS4_TRAPU</name>
<keyword evidence="3" id="KW-1185">Reference proteome</keyword>
<feature type="compositionally biased region" description="Basic and acidic residues" evidence="1">
    <location>
        <begin position="1"/>
        <end position="14"/>
    </location>
</feature>
<proteinExistence type="predicted"/>
<feature type="region of interest" description="Disordered" evidence="1">
    <location>
        <begin position="1"/>
        <end position="33"/>
    </location>
</feature>
<reference evidence="2 3" key="1">
    <citation type="submission" date="2016-10" db="EMBL/GenBank/DDBJ databases">
        <title>Genome sequence of the basidiomycete white-rot fungus Trametes pubescens.</title>
        <authorList>
            <person name="Makela M.R."/>
            <person name="Granchi Z."/>
            <person name="Peng M."/>
            <person name="De Vries R.P."/>
            <person name="Grigoriev I."/>
            <person name="Riley R."/>
            <person name="Hilden K."/>
        </authorList>
    </citation>
    <scope>NUCLEOTIDE SEQUENCE [LARGE SCALE GENOMIC DNA]</scope>
    <source>
        <strain evidence="2 3">FBCC735</strain>
    </source>
</reference>
<protein>
    <submittedName>
        <fullName evidence="2">Uncharacterized protein</fullName>
    </submittedName>
</protein>
<comment type="caution">
    <text evidence="2">The sequence shown here is derived from an EMBL/GenBank/DDBJ whole genome shotgun (WGS) entry which is preliminary data.</text>
</comment>
<evidence type="ECO:0000313" key="3">
    <source>
        <dbReference type="Proteomes" id="UP000184267"/>
    </source>
</evidence>
<sequence>MHTDGDGKYRRQPDESTGNLGFGDTAPSHGKGWRYWSRTSSQAEIGCRSVRASRWDIDVKRCMIRRTAWSMVRPMAAE</sequence>
<gene>
    <name evidence="2" type="ORF">TRAPUB_10712</name>
</gene>
<dbReference type="EMBL" id="MNAD01000448">
    <property type="protein sequence ID" value="OJT12764.1"/>
    <property type="molecule type" value="Genomic_DNA"/>
</dbReference>
<dbReference type="AlphaFoldDB" id="A0A1M2VYS4"/>
<evidence type="ECO:0000313" key="2">
    <source>
        <dbReference type="EMBL" id="OJT12764.1"/>
    </source>
</evidence>
<evidence type="ECO:0000256" key="1">
    <source>
        <dbReference type="SAM" id="MobiDB-lite"/>
    </source>
</evidence>
<dbReference type="Proteomes" id="UP000184267">
    <property type="component" value="Unassembled WGS sequence"/>
</dbReference>